<keyword evidence="4 7" id="KW-0460">Magnesium</keyword>
<evidence type="ECO:0000256" key="6">
    <source>
        <dbReference type="ARBA" id="ARBA00023224"/>
    </source>
</evidence>
<keyword evidence="6 7" id="KW-0807">Transducer</keyword>
<dbReference type="SUPFAM" id="SSF47895">
    <property type="entry name" value="Transducin (alpha subunit), insertion domain"/>
    <property type="match status" value="1"/>
</dbReference>
<dbReference type="RefSeq" id="XP_022245110.1">
    <property type="nucleotide sequence ID" value="XM_022389402.1"/>
</dbReference>
<keyword evidence="5 7" id="KW-0342">GTP-binding</keyword>
<proteinExistence type="inferred from homology"/>
<dbReference type="GeneID" id="111086464"/>
<dbReference type="PROSITE" id="PS51882">
    <property type="entry name" value="G_ALPHA"/>
    <property type="match status" value="1"/>
</dbReference>
<dbReference type="Pfam" id="PF00503">
    <property type="entry name" value="G-alpha"/>
    <property type="match status" value="1"/>
</dbReference>
<keyword evidence="7" id="KW-1003">Cell membrane</keyword>
<dbReference type="InterPro" id="IPR001019">
    <property type="entry name" value="Gprotein_alpha_su"/>
</dbReference>
<dbReference type="PANTHER" id="PTHR10218:SF367">
    <property type="entry name" value="GUANINE NUCLEOTIDE-BINDING PROTEIN G(F) SUBUNIT ALPHA"/>
    <property type="match status" value="1"/>
</dbReference>
<reference evidence="9" key="1">
    <citation type="submission" date="2025-08" db="UniProtKB">
        <authorList>
            <consortium name="RefSeq"/>
        </authorList>
    </citation>
    <scope>IDENTIFICATION</scope>
    <source>
        <tissue evidence="9">Muscle</tissue>
    </source>
</reference>
<organism evidence="8 9">
    <name type="scientific">Limulus polyphemus</name>
    <name type="common">Atlantic horseshoe crab</name>
    <dbReference type="NCBI Taxonomy" id="6850"/>
    <lineage>
        <taxon>Eukaryota</taxon>
        <taxon>Metazoa</taxon>
        <taxon>Ecdysozoa</taxon>
        <taxon>Arthropoda</taxon>
        <taxon>Chelicerata</taxon>
        <taxon>Merostomata</taxon>
        <taxon>Xiphosura</taxon>
        <taxon>Limulidae</taxon>
        <taxon>Limulus</taxon>
    </lineage>
</organism>
<name>A0ABM1SNA4_LIMPO</name>
<keyword evidence="2 7" id="KW-0479">Metal-binding</keyword>
<dbReference type="InterPro" id="IPR011025">
    <property type="entry name" value="GproteinA_insert"/>
</dbReference>
<evidence type="ECO:0000256" key="7">
    <source>
        <dbReference type="RuleBase" id="RU369121"/>
    </source>
</evidence>
<dbReference type="InterPro" id="IPR027417">
    <property type="entry name" value="P-loop_NTPase"/>
</dbReference>
<evidence type="ECO:0000256" key="2">
    <source>
        <dbReference type="ARBA" id="ARBA00022723"/>
    </source>
</evidence>
<dbReference type="Proteomes" id="UP000694941">
    <property type="component" value="Unplaced"/>
</dbReference>
<protein>
    <recommendedName>
        <fullName evidence="7">Guanine nucleotide-binding protein G(s) subunit alpha</fullName>
    </recommendedName>
    <alternativeName>
        <fullName evidence="7">Adenylate cyclase-stimulating G alpha protein</fullName>
    </alternativeName>
</protein>
<dbReference type="PRINTS" id="PR00443">
    <property type="entry name" value="GPROTEINAS"/>
</dbReference>
<evidence type="ECO:0000256" key="4">
    <source>
        <dbReference type="ARBA" id="ARBA00022842"/>
    </source>
</evidence>
<evidence type="ECO:0000256" key="1">
    <source>
        <dbReference type="ARBA" id="ARBA00007172"/>
    </source>
</evidence>
<gene>
    <name evidence="9" type="primary">LOC111086464</name>
</gene>
<evidence type="ECO:0000313" key="9">
    <source>
        <dbReference type="RefSeq" id="XP_022245110.1"/>
    </source>
</evidence>
<comment type="subcellular location">
    <subcellularLocation>
        <location evidence="7">Cell membrane</location>
    </subcellularLocation>
</comment>
<dbReference type="Gene3D" id="3.40.50.300">
    <property type="entry name" value="P-loop containing nucleotide triphosphate hydrolases"/>
    <property type="match status" value="1"/>
</dbReference>
<comment type="function">
    <text evidence="7">Guanine nucleotide-binding proteins (G proteins) function as transducers in numerous signaling pathways controlled by G protein-coupled receptors (GPCRs).</text>
</comment>
<keyword evidence="8" id="KW-1185">Reference proteome</keyword>
<dbReference type="InterPro" id="IPR000367">
    <property type="entry name" value="Gprotein_alpha_S"/>
</dbReference>
<evidence type="ECO:0000256" key="5">
    <source>
        <dbReference type="ARBA" id="ARBA00023134"/>
    </source>
</evidence>
<evidence type="ECO:0000256" key="3">
    <source>
        <dbReference type="ARBA" id="ARBA00022741"/>
    </source>
</evidence>
<dbReference type="PANTHER" id="PTHR10218">
    <property type="entry name" value="GTP-BINDING PROTEIN ALPHA SUBUNIT"/>
    <property type="match status" value="1"/>
</dbReference>
<sequence length="134" mass="15754">MNCFQPNDPNRQVSKELDKQIIKWMRQYKKTIKLLLLGAGESGKTTILKQMKILHLEGFSEIERKDKIQEIRQNVLQAIKELTANMKYLRPPVQLANSENQESLDFIHNLDMMDKYTFPQVRIKTSNTKNIPDH</sequence>
<keyword evidence="7" id="KW-0472">Membrane</keyword>
<keyword evidence="3 7" id="KW-0547">Nucleotide-binding</keyword>
<dbReference type="SUPFAM" id="SSF52540">
    <property type="entry name" value="P-loop containing nucleoside triphosphate hydrolases"/>
    <property type="match status" value="1"/>
</dbReference>
<evidence type="ECO:0000313" key="8">
    <source>
        <dbReference type="Proteomes" id="UP000694941"/>
    </source>
</evidence>
<comment type="subunit">
    <text evidence="7">G proteins are composed of 3 units; alpha, beta and gamma. The alpha chain contains the guanine nucleotide binding site.</text>
</comment>
<accession>A0ABM1SNA4</accession>
<comment type="similarity">
    <text evidence="1 7">Belongs to the G-alpha family. G(s) subfamily.</text>
</comment>